<dbReference type="PROSITE" id="PS50106">
    <property type="entry name" value="PDZ"/>
    <property type="match status" value="2"/>
</dbReference>
<evidence type="ECO:0000259" key="12">
    <source>
        <dbReference type="PROSITE" id="PS50106"/>
    </source>
</evidence>
<evidence type="ECO:0000256" key="3">
    <source>
        <dbReference type="ARBA" id="ARBA00022670"/>
    </source>
</evidence>
<evidence type="ECO:0000256" key="4">
    <source>
        <dbReference type="ARBA" id="ARBA00022729"/>
    </source>
</evidence>
<dbReference type="InterPro" id="IPR001478">
    <property type="entry name" value="PDZ"/>
</dbReference>
<evidence type="ECO:0000256" key="2">
    <source>
        <dbReference type="ARBA" id="ARBA00010541"/>
    </source>
</evidence>
<comment type="similarity">
    <text evidence="2">Belongs to the peptidase S1C family.</text>
</comment>
<dbReference type="EMBL" id="CP031417">
    <property type="protein sequence ID" value="AXK79596.1"/>
    <property type="molecule type" value="Genomic_DNA"/>
</dbReference>
<feature type="domain" description="PDZ" evidence="12">
    <location>
        <begin position="249"/>
        <end position="345"/>
    </location>
</feature>
<dbReference type="InterPro" id="IPR009003">
    <property type="entry name" value="Peptidase_S1_PA"/>
</dbReference>
<accession>A0A345ZRP9</accession>
<feature type="active site" description="Charge relay system" evidence="9">
    <location>
        <position position="133"/>
    </location>
</feature>
<dbReference type="InterPro" id="IPR041489">
    <property type="entry name" value="PDZ_6"/>
</dbReference>
<dbReference type="Pfam" id="PF13365">
    <property type="entry name" value="Trypsin_2"/>
    <property type="match status" value="1"/>
</dbReference>
<evidence type="ECO:0000313" key="14">
    <source>
        <dbReference type="Proteomes" id="UP000254889"/>
    </source>
</evidence>
<dbReference type="SMART" id="SM00228">
    <property type="entry name" value="PDZ"/>
    <property type="match status" value="2"/>
</dbReference>
<keyword evidence="6" id="KW-0574">Periplasm</keyword>
<dbReference type="GO" id="GO:0006508">
    <property type="term" value="P:proteolysis"/>
    <property type="evidence" value="ECO:0007669"/>
    <property type="project" value="UniProtKB-KW"/>
</dbReference>
<dbReference type="GO" id="GO:0042597">
    <property type="term" value="C:periplasmic space"/>
    <property type="evidence" value="ECO:0007669"/>
    <property type="project" value="UniProtKB-SubCell"/>
</dbReference>
<dbReference type="SUPFAM" id="SSF50494">
    <property type="entry name" value="Trypsin-like serine proteases"/>
    <property type="match status" value="1"/>
</dbReference>
<keyword evidence="8" id="KW-0720">Serine protease</keyword>
<evidence type="ECO:0000256" key="9">
    <source>
        <dbReference type="PIRSR" id="PIRSR611782-1"/>
    </source>
</evidence>
<evidence type="ECO:0000313" key="13">
    <source>
        <dbReference type="EMBL" id="AXK79596.1"/>
    </source>
</evidence>
<organism evidence="13 14">
    <name type="scientific">Pseudolabrys taiwanensis</name>
    <dbReference type="NCBI Taxonomy" id="331696"/>
    <lineage>
        <taxon>Bacteria</taxon>
        <taxon>Pseudomonadati</taxon>
        <taxon>Pseudomonadota</taxon>
        <taxon>Alphaproteobacteria</taxon>
        <taxon>Hyphomicrobiales</taxon>
        <taxon>Xanthobacteraceae</taxon>
        <taxon>Pseudolabrys</taxon>
    </lineage>
</organism>
<dbReference type="PANTHER" id="PTHR22939:SF129">
    <property type="entry name" value="SERINE PROTEASE HTRA2, MITOCHONDRIAL"/>
    <property type="match status" value="1"/>
</dbReference>
<sequence length="461" mass="48281">MMRLLVLACGLVALSAPPLLAQERRVPTQPELVLSYAPVVQRVSPAVVNVYAARVVQQRNPLFDDPIFRRFFGGPGGGPSQLQRSLGSGVIVDSSGLIVTNNHVIEGADEVKVSLADKREFEASVVLKDQRTDLAVLRIKDGNTHFPFLDFANSDALQVGDVVLAIGNPFGVGQTVTHGIVSALARTQVGITDYQFFIQTDAAINPGNSGGALVDLAGKLVGINTAIFSRSGGSQGVGFAIPANMVRVVVASAKSGGGAVKRPWLGAKLQVITPDIAESMGLKRPAGALVANVLPGGPAAQGGLKAGDIIVSVDGQDVDDPNAFDYRFATKPLGGKAQLGIERGGKPQSVSVALITAPDTPREEITIRSRSPFFGAKVANLSPALADELRLNSDEGVVILDVDQGSYASNLGFQRGDVILEVNGEKIAKTGDLARASDRQSRTWRIQLLRGGQKISAVFGG</sequence>
<feature type="active site" description="Charge relay system" evidence="9">
    <location>
        <position position="103"/>
    </location>
</feature>
<protein>
    <submittedName>
        <fullName evidence="13">DegQ family serine endoprotease</fullName>
    </submittedName>
</protein>
<keyword evidence="4 11" id="KW-0732">Signal</keyword>
<dbReference type="Proteomes" id="UP000254889">
    <property type="component" value="Chromosome"/>
</dbReference>
<dbReference type="Gene3D" id="2.40.10.120">
    <property type="match status" value="1"/>
</dbReference>
<gene>
    <name evidence="13" type="ORF">DW352_03105</name>
</gene>
<proteinExistence type="inferred from homology"/>
<evidence type="ECO:0000256" key="10">
    <source>
        <dbReference type="PIRSR" id="PIRSR611782-2"/>
    </source>
</evidence>
<keyword evidence="14" id="KW-1185">Reference proteome</keyword>
<dbReference type="CDD" id="cd10839">
    <property type="entry name" value="cpPDZ1_DegP-like"/>
    <property type="match status" value="1"/>
</dbReference>
<evidence type="ECO:0000256" key="5">
    <source>
        <dbReference type="ARBA" id="ARBA00022737"/>
    </source>
</evidence>
<comment type="subcellular location">
    <subcellularLocation>
        <location evidence="1">Periplasm</location>
    </subcellularLocation>
</comment>
<dbReference type="KEGG" id="ptaw:DW352_03105"/>
<dbReference type="InterPro" id="IPR001940">
    <property type="entry name" value="Peptidase_S1C"/>
</dbReference>
<dbReference type="AlphaFoldDB" id="A0A345ZRP9"/>
<evidence type="ECO:0000256" key="1">
    <source>
        <dbReference type="ARBA" id="ARBA00004418"/>
    </source>
</evidence>
<dbReference type="GO" id="GO:0004252">
    <property type="term" value="F:serine-type endopeptidase activity"/>
    <property type="evidence" value="ECO:0007669"/>
    <property type="project" value="InterPro"/>
</dbReference>
<feature type="domain" description="PDZ" evidence="12">
    <location>
        <begin position="364"/>
        <end position="427"/>
    </location>
</feature>
<evidence type="ECO:0000256" key="6">
    <source>
        <dbReference type="ARBA" id="ARBA00022764"/>
    </source>
</evidence>
<dbReference type="Pfam" id="PF17820">
    <property type="entry name" value="PDZ_6"/>
    <property type="match status" value="1"/>
</dbReference>
<feature type="chain" id="PRO_5038752872" evidence="11">
    <location>
        <begin position="22"/>
        <end position="461"/>
    </location>
</feature>
<dbReference type="PANTHER" id="PTHR22939">
    <property type="entry name" value="SERINE PROTEASE FAMILY S1C HTRA-RELATED"/>
    <property type="match status" value="1"/>
</dbReference>
<feature type="binding site" evidence="10">
    <location>
        <position position="103"/>
    </location>
    <ligand>
        <name>substrate</name>
    </ligand>
</feature>
<feature type="signal peptide" evidence="11">
    <location>
        <begin position="1"/>
        <end position="21"/>
    </location>
</feature>
<dbReference type="NCBIfam" id="TIGR02037">
    <property type="entry name" value="degP_htrA_DO"/>
    <property type="match status" value="1"/>
</dbReference>
<evidence type="ECO:0000256" key="7">
    <source>
        <dbReference type="ARBA" id="ARBA00022801"/>
    </source>
</evidence>
<evidence type="ECO:0000256" key="8">
    <source>
        <dbReference type="ARBA" id="ARBA00022825"/>
    </source>
</evidence>
<dbReference type="InterPro" id="IPR011782">
    <property type="entry name" value="Pept_S1C_Do"/>
</dbReference>
<dbReference type="PRINTS" id="PR00834">
    <property type="entry name" value="PROTEASES2C"/>
</dbReference>
<dbReference type="OrthoDB" id="7358927at2"/>
<keyword evidence="3 13" id="KW-0645">Protease</keyword>
<name>A0A345ZRP9_9HYPH</name>
<feature type="binding site" evidence="10">
    <location>
        <begin position="207"/>
        <end position="209"/>
    </location>
    <ligand>
        <name>substrate</name>
    </ligand>
</feature>
<dbReference type="Gene3D" id="2.30.42.10">
    <property type="match status" value="2"/>
</dbReference>
<reference evidence="13 14" key="1">
    <citation type="submission" date="2018-07" db="EMBL/GenBank/DDBJ databases">
        <authorList>
            <person name="Quirk P.G."/>
            <person name="Krulwich T.A."/>
        </authorList>
    </citation>
    <scope>NUCLEOTIDE SEQUENCE [LARGE SCALE GENOMIC DNA]</scope>
    <source>
        <strain evidence="13 14">CC-BB4</strain>
    </source>
</reference>
<dbReference type="Pfam" id="PF13180">
    <property type="entry name" value="PDZ_2"/>
    <property type="match status" value="1"/>
</dbReference>
<feature type="binding site" evidence="10">
    <location>
        <position position="133"/>
    </location>
    <ligand>
        <name>substrate</name>
    </ligand>
</feature>
<keyword evidence="5" id="KW-0677">Repeat</keyword>
<feature type="active site" description="Charge relay system" evidence="9">
    <location>
        <position position="209"/>
    </location>
</feature>
<dbReference type="SUPFAM" id="SSF50156">
    <property type="entry name" value="PDZ domain-like"/>
    <property type="match status" value="2"/>
</dbReference>
<evidence type="ECO:0000256" key="11">
    <source>
        <dbReference type="SAM" id="SignalP"/>
    </source>
</evidence>
<keyword evidence="7" id="KW-0378">Hydrolase</keyword>
<dbReference type="InterPro" id="IPR036034">
    <property type="entry name" value="PDZ_sf"/>
</dbReference>